<comment type="caution">
    <text evidence="5">The sequence shown here is derived from an EMBL/GenBank/DDBJ whole genome shotgun (WGS) entry which is preliminary data.</text>
</comment>
<dbReference type="Proteomes" id="UP001470230">
    <property type="component" value="Unassembled WGS sequence"/>
</dbReference>
<accession>A0ABR2KTP2</accession>
<evidence type="ECO:0000256" key="1">
    <source>
        <dbReference type="ARBA" id="ARBA00006252"/>
    </source>
</evidence>
<feature type="domain" description="Flavodoxin-like fold" evidence="4">
    <location>
        <begin position="8"/>
        <end position="194"/>
    </location>
</feature>
<dbReference type="PANTHER" id="PTHR10204">
    <property type="entry name" value="NAD P H OXIDOREDUCTASE-RELATED"/>
    <property type="match status" value="1"/>
</dbReference>
<name>A0ABR2KTP2_9EUKA</name>
<dbReference type="InterPro" id="IPR051545">
    <property type="entry name" value="NAD(P)H_dehydrogenase_qn"/>
</dbReference>
<reference evidence="5 6" key="1">
    <citation type="submission" date="2024-04" db="EMBL/GenBank/DDBJ databases">
        <title>Tritrichomonas musculus Genome.</title>
        <authorList>
            <person name="Alves-Ferreira E."/>
            <person name="Grigg M."/>
            <person name="Lorenzi H."/>
            <person name="Galac M."/>
        </authorList>
    </citation>
    <scope>NUCLEOTIDE SEQUENCE [LARGE SCALE GENOMIC DNA]</scope>
    <source>
        <strain evidence="5 6">EAF2021</strain>
    </source>
</reference>
<organism evidence="5 6">
    <name type="scientific">Tritrichomonas musculus</name>
    <dbReference type="NCBI Taxonomy" id="1915356"/>
    <lineage>
        <taxon>Eukaryota</taxon>
        <taxon>Metamonada</taxon>
        <taxon>Parabasalia</taxon>
        <taxon>Tritrichomonadida</taxon>
        <taxon>Tritrichomonadidae</taxon>
        <taxon>Tritrichomonas</taxon>
    </lineage>
</organism>
<keyword evidence="2" id="KW-0560">Oxidoreductase</keyword>
<dbReference type="SUPFAM" id="SSF52218">
    <property type="entry name" value="Flavoproteins"/>
    <property type="match status" value="1"/>
</dbReference>
<evidence type="ECO:0000256" key="2">
    <source>
        <dbReference type="ARBA" id="ARBA00023002"/>
    </source>
</evidence>
<sequence>MSARPAVNVFVLNTDPDINPNALCRRVVRSSMEIFKANPSQYTVTSTDLAADGWLDPISSKDFTRLSDPIHVNMRTEQMISPTIQKIQDEQQKLLNSDLFIIFAPLSWFGLPSLFFAWWERVITFGKMYGPGKMYQTGSCSRKRALCVLVTNHKQEEYGRDTPNGTIEELLYPVTHGMLYPLGFKIYRSQAVFLPNPAQYTETLSKFQSAVKELEERTPIIFNQPNDYTNWVLHTNEKDRKNDLDLLMEKGDMTIQEATMKISTSVE</sequence>
<keyword evidence="3" id="KW-0472">Membrane</keyword>
<gene>
    <name evidence="5" type="ORF">M9Y10_022907</name>
</gene>
<comment type="similarity">
    <text evidence="1">Belongs to the NAD(P)H dehydrogenase (quinone) family.</text>
</comment>
<proteinExistence type="inferred from homology"/>
<dbReference type="InterPro" id="IPR003680">
    <property type="entry name" value="Flavodoxin_fold"/>
</dbReference>
<dbReference type="PANTHER" id="PTHR10204:SF34">
    <property type="entry name" value="NAD(P)H DEHYDROGENASE [QUINONE] 1 ISOFORM 1"/>
    <property type="match status" value="1"/>
</dbReference>
<feature type="transmembrane region" description="Helical" evidence="3">
    <location>
        <begin position="99"/>
        <end position="119"/>
    </location>
</feature>
<dbReference type="EMBL" id="JAPFFF010000003">
    <property type="protein sequence ID" value="KAK8894473.1"/>
    <property type="molecule type" value="Genomic_DNA"/>
</dbReference>
<evidence type="ECO:0000313" key="6">
    <source>
        <dbReference type="Proteomes" id="UP001470230"/>
    </source>
</evidence>
<protein>
    <submittedName>
        <fullName evidence="5">NAD(P)H dehydrogenase (Quinone) activity protein</fullName>
    </submittedName>
</protein>
<keyword evidence="3" id="KW-1133">Transmembrane helix</keyword>
<evidence type="ECO:0000256" key="3">
    <source>
        <dbReference type="SAM" id="Phobius"/>
    </source>
</evidence>
<dbReference type="Pfam" id="PF02525">
    <property type="entry name" value="Flavodoxin_2"/>
    <property type="match status" value="1"/>
</dbReference>
<evidence type="ECO:0000313" key="5">
    <source>
        <dbReference type="EMBL" id="KAK8894473.1"/>
    </source>
</evidence>
<dbReference type="Gene3D" id="3.40.50.360">
    <property type="match status" value="1"/>
</dbReference>
<dbReference type="InterPro" id="IPR029039">
    <property type="entry name" value="Flavoprotein-like_sf"/>
</dbReference>
<evidence type="ECO:0000259" key="4">
    <source>
        <dbReference type="Pfam" id="PF02525"/>
    </source>
</evidence>
<keyword evidence="3" id="KW-0812">Transmembrane</keyword>
<keyword evidence="6" id="KW-1185">Reference proteome</keyword>